<dbReference type="AlphaFoldDB" id="A0A9W8CG72"/>
<evidence type="ECO:0000313" key="2">
    <source>
        <dbReference type="Proteomes" id="UP001145021"/>
    </source>
</evidence>
<dbReference type="Proteomes" id="UP001145021">
    <property type="component" value="Unassembled WGS sequence"/>
</dbReference>
<feature type="non-terminal residue" evidence="1">
    <location>
        <position position="73"/>
    </location>
</feature>
<protein>
    <submittedName>
        <fullName evidence="1">Uncharacterized protein</fullName>
    </submittedName>
</protein>
<keyword evidence="2" id="KW-1185">Reference proteome</keyword>
<gene>
    <name evidence="1" type="ORF">LPJ64_006260</name>
</gene>
<reference evidence="1" key="1">
    <citation type="submission" date="2022-07" db="EMBL/GenBank/DDBJ databases">
        <title>Phylogenomic reconstructions and comparative analyses of Kickxellomycotina fungi.</title>
        <authorList>
            <person name="Reynolds N.K."/>
            <person name="Stajich J.E."/>
            <person name="Barry K."/>
            <person name="Grigoriev I.V."/>
            <person name="Crous P."/>
            <person name="Smith M.E."/>
        </authorList>
    </citation>
    <scope>NUCLEOTIDE SEQUENCE</scope>
    <source>
        <strain evidence="1">NBRC 105413</strain>
    </source>
</reference>
<sequence length="73" mass="8350">MAKCYAAVFLAARNVFANEYIEAEDIVHKQVYQKTLSQLLPWKDYQDSSSIENVVLNIALLVLEKKYAKGLNQ</sequence>
<evidence type="ECO:0000313" key="1">
    <source>
        <dbReference type="EMBL" id="KAJ1641821.1"/>
    </source>
</evidence>
<proteinExistence type="predicted"/>
<comment type="caution">
    <text evidence="1">The sequence shown here is derived from an EMBL/GenBank/DDBJ whole genome shotgun (WGS) entry which is preliminary data.</text>
</comment>
<accession>A0A9W8CG72</accession>
<name>A0A9W8CG72_9FUNG</name>
<organism evidence="1 2">
    <name type="scientific">Coemansia asiatica</name>
    <dbReference type="NCBI Taxonomy" id="1052880"/>
    <lineage>
        <taxon>Eukaryota</taxon>
        <taxon>Fungi</taxon>
        <taxon>Fungi incertae sedis</taxon>
        <taxon>Zoopagomycota</taxon>
        <taxon>Kickxellomycotina</taxon>
        <taxon>Kickxellomycetes</taxon>
        <taxon>Kickxellales</taxon>
        <taxon>Kickxellaceae</taxon>
        <taxon>Coemansia</taxon>
    </lineage>
</organism>
<dbReference type="EMBL" id="JANBOH010000610">
    <property type="protein sequence ID" value="KAJ1641821.1"/>
    <property type="molecule type" value="Genomic_DNA"/>
</dbReference>